<comment type="caution">
    <text evidence="1">The sequence shown here is derived from an EMBL/GenBank/DDBJ whole genome shotgun (WGS) entry which is preliminary data.</text>
</comment>
<evidence type="ECO:0000313" key="1">
    <source>
        <dbReference type="EMBL" id="PIT38745.1"/>
    </source>
</evidence>
<reference evidence="1" key="1">
    <citation type="journal article" date="2017" name="MBio">
        <title>Type VI secretion-mediated competition in the bee gut microbiome.</title>
        <authorList>
            <person name="Steele M.I."/>
            <person name="Kwong W.K."/>
            <person name="Powell J.E."/>
            <person name="Whiteley M."/>
            <person name="Moran N.A."/>
        </authorList>
    </citation>
    <scope>NUCLEOTIDE SEQUENCE [LARGE SCALE GENOMIC DNA]</scope>
    <source>
        <strain evidence="1">WkB273</strain>
    </source>
</reference>
<dbReference type="Proteomes" id="UP000230202">
    <property type="component" value="Unassembled WGS sequence"/>
</dbReference>
<name>A0A2N9X6E2_9NEIS</name>
<dbReference type="RefSeq" id="WP_180295898.1">
    <property type="nucleotide sequence ID" value="NZ_MEIL01000029.1"/>
</dbReference>
<evidence type="ECO:0008006" key="3">
    <source>
        <dbReference type="Google" id="ProtNLM"/>
    </source>
</evidence>
<dbReference type="AlphaFoldDB" id="A0A2N9X6E2"/>
<dbReference type="InterPro" id="IPR015003">
    <property type="entry name" value="DUF1853"/>
</dbReference>
<sequence>MNYASDPIWWRLKKTIVRDLASLLTAPSPWISTLELPISQLLGDDGFRFLLALDKQPEDLYIFLKKHSGYQSHLGIYAEKLLQYWFLNAPHSQLIAHNLTVMAKQRTAGAMDFIVQLDNQKYHLELACKYYGSYSNKLESFIGLNQSDLLKNKRDKIIQQLALSTSLEAKKSLAKLSVQPEELRQASIIRGMLFTPMGNTHFQTPLNPLCWQGRYIEDWSDLEAPEDSRFYLLNHLSLLSPVRISSNAIVNFNQIKQIKQGIIARVQKHEDGYWHETERIMKKDKNPVQP</sequence>
<proteinExistence type="predicted"/>
<dbReference type="Pfam" id="PF08907">
    <property type="entry name" value="DUF1853"/>
    <property type="match status" value="1"/>
</dbReference>
<accession>A0A2N9X6E2</accession>
<organism evidence="1 2">
    <name type="scientific">Snodgrassella alvi</name>
    <dbReference type="NCBI Taxonomy" id="1196083"/>
    <lineage>
        <taxon>Bacteria</taxon>
        <taxon>Pseudomonadati</taxon>
        <taxon>Pseudomonadota</taxon>
        <taxon>Betaproteobacteria</taxon>
        <taxon>Neisseriales</taxon>
        <taxon>Neisseriaceae</taxon>
        <taxon>Snodgrassella</taxon>
    </lineage>
</organism>
<keyword evidence="2" id="KW-1185">Reference proteome</keyword>
<gene>
    <name evidence="1" type="ORF">BHC54_09570</name>
</gene>
<protein>
    <recommendedName>
        <fullName evidence="3">DUF1853 domain-containing protein</fullName>
    </recommendedName>
</protein>
<evidence type="ECO:0000313" key="2">
    <source>
        <dbReference type="Proteomes" id="UP000230202"/>
    </source>
</evidence>
<dbReference type="EMBL" id="MEIL01000029">
    <property type="protein sequence ID" value="PIT38745.1"/>
    <property type="molecule type" value="Genomic_DNA"/>
</dbReference>